<name>A0A392UAA4_9FABA</name>
<keyword evidence="2" id="KW-1185">Reference proteome</keyword>
<evidence type="ECO:0000313" key="1">
    <source>
        <dbReference type="EMBL" id="MCI70439.1"/>
    </source>
</evidence>
<dbReference type="Proteomes" id="UP000265520">
    <property type="component" value="Unassembled WGS sequence"/>
</dbReference>
<sequence length="47" mass="5222">ATYEGSDHKGRVKCWRLQPSRFATLALKEGAVVGTFEHLGVPRPLIE</sequence>
<organism evidence="1 2">
    <name type="scientific">Trifolium medium</name>
    <dbReference type="NCBI Taxonomy" id="97028"/>
    <lineage>
        <taxon>Eukaryota</taxon>
        <taxon>Viridiplantae</taxon>
        <taxon>Streptophyta</taxon>
        <taxon>Embryophyta</taxon>
        <taxon>Tracheophyta</taxon>
        <taxon>Spermatophyta</taxon>
        <taxon>Magnoliopsida</taxon>
        <taxon>eudicotyledons</taxon>
        <taxon>Gunneridae</taxon>
        <taxon>Pentapetalae</taxon>
        <taxon>rosids</taxon>
        <taxon>fabids</taxon>
        <taxon>Fabales</taxon>
        <taxon>Fabaceae</taxon>
        <taxon>Papilionoideae</taxon>
        <taxon>50 kb inversion clade</taxon>
        <taxon>NPAAA clade</taxon>
        <taxon>Hologalegina</taxon>
        <taxon>IRL clade</taxon>
        <taxon>Trifolieae</taxon>
        <taxon>Trifolium</taxon>
    </lineage>
</organism>
<protein>
    <submittedName>
        <fullName evidence="1">Uncharacterized protein</fullName>
    </submittedName>
</protein>
<reference evidence="1 2" key="1">
    <citation type="journal article" date="2018" name="Front. Plant Sci.">
        <title>Red Clover (Trifolium pratense) and Zigzag Clover (T. medium) - A Picture of Genomic Similarities and Differences.</title>
        <authorList>
            <person name="Dluhosova J."/>
            <person name="Istvanek J."/>
            <person name="Nedelnik J."/>
            <person name="Repkova J."/>
        </authorList>
    </citation>
    <scope>NUCLEOTIDE SEQUENCE [LARGE SCALE GENOMIC DNA]</scope>
    <source>
        <strain evidence="2">cv. 10/8</strain>
        <tissue evidence="1">Leaf</tissue>
    </source>
</reference>
<comment type="caution">
    <text evidence="1">The sequence shown here is derived from an EMBL/GenBank/DDBJ whole genome shotgun (WGS) entry which is preliminary data.</text>
</comment>
<dbReference type="AlphaFoldDB" id="A0A392UAA4"/>
<dbReference type="EMBL" id="LXQA010776100">
    <property type="protein sequence ID" value="MCI70439.1"/>
    <property type="molecule type" value="Genomic_DNA"/>
</dbReference>
<feature type="non-terminal residue" evidence="1">
    <location>
        <position position="1"/>
    </location>
</feature>
<accession>A0A392UAA4</accession>
<proteinExistence type="predicted"/>
<evidence type="ECO:0000313" key="2">
    <source>
        <dbReference type="Proteomes" id="UP000265520"/>
    </source>
</evidence>